<dbReference type="AlphaFoldDB" id="A0A8S1M4D9"/>
<reference evidence="1" key="1">
    <citation type="submission" date="2021-01" db="EMBL/GenBank/DDBJ databases">
        <authorList>
            <consortium name="Genoscope - CEA"/>
            <person name="William W."/>
        </authorList>
    </citation>
    <scope>NUCLEOTIDE SEQUENCE</scope>
</reference>
<comment type="caution">
    <text evidence="1">The sequence shown here is derived from an EMBL/GenBank/DDBJ whole genome shotgun (WGS) entry which is preliminary data.</text>
</comment>
<organism evidence="1 2">
    <name type="scientific">Paramecium sonneborni</name>
    <dbReference type="NCBI Taxonomy" id="65129"/>
    <lineage>
        <taxon>Eukaryota</taxon>
        <taxon>Sar</taxon>
        <taxon>Alveolata</taxon>
        <taxon>Ciliophora</taxon>
        <taxon>Intramacronucleata</taxon>
        <taxon>Oligohymenophorea</taxon>
        <taxon>Peniculida</taxon>
        <taxon>Parameciidae</taxon>
        <taxon>Paramecium</taxon>
    </lineage>
</organism>
<sequence>MKRKSLFFGYGKHSSPDELIKHLNQCSVSPKFIKSKENVDLMQKNIVYFNNIKIKKSKSTDRDKSIVIKRSRLQKEYLRFLLSTDGPTGVFYQQEKKKLQIKIQDIQDIGQAHICLSKMLRQYQQELVNPF</sequence>
<accession>A0A8S1M4D9</accession>
<name>A0A8S1M4D9_9CILI</name>
<proteinExistence type="predicted"/>
<evidence type="ECO:0000313" key="2">
    <source>
        <dbReference type="Proteomes" id="UP000692954"/>
    </source>
</evidence>
<keyword evidence="2" id="KW-1185">Reference proteome</keyword>
<dbReference type="Proteomes" id="UP000692954">
    <property type="component" value="Unassembled WGS sequence"/>
</dbReference>
<protein>
    <submittedName>
        <fullName evidence="1">Uncharacterized protein</fullName>
    </submittedName>
</protein>
<gene>
    <name evidence="1" type="ORF">PSON_ATCC_30995.1.T0320337</name>
</gene>
<evidence type="ECO:0000313" key="1">
    <source>
        <dbReference type="EMBL" id="CAD8074907.1"/>
    </source>
</evidence>
<dbReference type="EMBL" id="CAJJDN010000032">
    <property type="protein sequence ID" value="CAD8074907.1"/>
    <property type="molecule type" value="Genomic_DNA"/>
</dbReference>
<dbReference type="OrthoDB" id="301355at2759"/>